<dbReference type="FunFam" id="3.30.565.10:FF:000006">
    <property type="entry name" value="Sensor histidine kinase WalK"/>
    <property type="match status" value="1"/>
</dbReference>
<dbReference type="Proteomes" id="UP000185860">
    <property type="component" value="Unassembled WGS sequence"/>
</dbReference>
<dbReference type="Pfam" id="PF02518">
    <property type="entry name" value="HATPase_c"/>
    <property type="match status" value="1"/>
</dbReference>
<dbReference type="InterPro" id="IPR004358">
    <property type="entry name" value="Sig_transdc_His_kin-like_C"/>
</dbReference>
<dbReference type="PANTHER" id="PTHR43711">
    <property type="entry name" value="TWO-COMPONENT HISTIDINE KINASE"/>
    <property type="match status" value="1"/>
</dbReference>
<dbReference type="CDD" id="cd18773">
    <property type="entry name" value="PDC1_HK_sensor"/>
    <property type="match status" value="1"/>
</dbReference>
<keyword evidence="8 15" id="KW-0418">Kinase</keyword>
<dbReference type="SMART" id="SM00304">
    <property type="entry name" value="HAMP"/>
    <property type="match status" value="1"/>
</dbReference>
<dbReference type="SUPFAM" id="SSF103190">
    <property type="entry name" value="Sensory domain-like"/>
    <property type="match status" value="1"/>
</dbReference>
<dbReference type="SUPFAM" id="SSF47384">
    <property type="entry name" value="Homodimeric domain of signal transducing histidine kinase"/>
    <property type="match status" value="1"/>
</dbReference>
<dbReference type="CDD" id="cd00075">
    <property type="entry name" value="HATPase"/>
    <property type="match status" value="1"/>
</dbReference>
<sequence>MLYIKRIKWNSIHTKLFTTYLALTALGTSVLASYILLSFHDYFMKTRQADLDAWTSALSESVADSLENNNVERVDIIVKRYGSPDAVTLRIFDPQGRLLTTSAPDIDKQITNWLEVPGVKEALQRQAVQGKARGLLSNDDRLYASKPIIRNGRLLGVLRMSITLEQFQRQFQKLILSVLFSLIITVLLCAVISEYLTRSMARPIQSMCNFAVRMGGGNFGDKLTIRQDDELGQLAFELNRMSERLASLDSERRSFLANVSHELRTPVSNVFVTLEALASGADEEPEIRDRFLGTAQEEVKRLSRLIHDLLDLGRLEAGVTQLEKKDFRLKSLIERAVRAVETRLQSGSVGIKLDLPEAKVNGDPERLLQAFLNILDNALKYSAANSEVRITGYIEFHKIIIKITDQGPGISPIDMPHIFEQFYTADRSRSGNGTGLGLAIAKRIVEAHNGTITASSYPGKGATFTICLPINKESLS</sequence>
<name>A0A1U7IK88_9CYAN</name>
<keyword evidence="5" id="KW-0597">Phosphoprotein</keyword>
<dbReference type="Pfam" id="PF00672">
    <property type="entry name" value="HAMP"/>
    <property type="match status" value="1"/>
</dbReference>
<evidence type="ECO:0000256" key="10">
    <source>
        <dbReference type="ARBA" id="ARBA00023012"/>
    </source>
</evidence>
<dbReference type="SUPFAM" id="SSF55874">
    <property type="entry name" value="ATPase domain of HSP90 chaperone/DNA topoisomerase II/histidine kinase"/>
    <property type="match status" value="1"/>
</dbReference>
<evidence type="ECO:0000256" key="3">
    <source>
        <dbReference type="ARBA" id="ARBA00012438"/>
    </source>
</evidence>
<reference evidence="15 16" key="1">
    <citation type="submission" date="2016-11" db="EMBL/GenBank/DDBJ databases">
        <title>Draft Genome Sequences of Nine Cyanobacterial Strains from Diverse Habitats.</title>
        <authorList>
            <person name="Zhu T."/>
            <person name="Hou S."/>
            <person name="Lu X."/>
            <person name="Hess W.R."/>
        </authorList>
    </citation>
    <scope>NUCLEOTIDE SEQUENCE [LARGE SCALE GENOMIC DNA]</scope>
    <source>
        <strain evidence="15 16">IAM M-71</strain>
    </source>
</reference>
<evidence type="ECO:0000259" key="13">
    <source>
        <dbReference type="PROSITE" id="PS50109"/>
    </source>
</evidence>
<evidence type="ECO:0000256" key="8">
    <source>
        <dbReference type="ARBA" id="ARBA00022777"/>
    </source>
</evidence>
<dbReference type="InterPro" id="IPR003594">
    <property type="entry name" value="HATPase_dom"/>
</dbReference>
<dbReference type="Gene3D" id="1.10.8.500">
    <property type="entry name" value="HAMP domain in histidine kinase"/>
    <property type="match status" value="1"/>
</dbReference>
<dbReference type="SMART" id="SM00387">
    <property type="entry name" value="HATPase_c"/>
    <property type="match status" value="1"/>
</dbReference>
<evidence type="ECO:0000256" key="2">
    <source>
        <dbReference type="ARBA" id="ARBA00004651"/>
    </source>
</evidence>
<evidence type="ECO:0000256" key="4">
    <source>
        <dbReference type="ARBA" id="ARBA00022475"/>
    </source>
</evidence>
<evidence type="ECO:0000256" key="6">
    <source>
        <dbReference type="ARBA" id="ARBA00022679"/>
    </source>
</evidence>
<dbReference type="Gene3D" id="3.30.450.20">
    <property type="entry name" value="PAS domain"/>
    <property type="match status" value="1"/>
</dbReference>
<protein>
    <recommendedName>
        <fullName evidence="3">histidine kinase</fullName>
        <ecNumber evidence="3">2.7.13.3</ecNumber>
    </recommendedName>
</protein>
<dbReference type="Gene3D" id="1.10.287.130">
    <property type="match status" value="1"/>
</dbReference>
<gene>
    <name evidence="15" type="ORF">NIES2119_13070</name>
</gene>
<dbReference type="InterPro" id="IPR003661">
    <property type="entry name" value="HisK_dim/P_dom"/>
</dbReference>
<evidence type="ECO:0000256" key="11">
    <source>
        <dbReference type="ARBA" id="ARBA00023136"/>
    </source>
</evidence>
<dbReference type="STRING" id="454136.NIES2119_13070"/>
<dbReference type="SUPFAM" id="SSF158472">
    <property type="entry name" value="HAMP domain-like"/>
    <property type="match status" value="1"/>
</dbReference>
<dbReference type="InterPro" id="IPR036890">
    <property type="entry name" value="HATPase_C_sf"/>
</dbReference>
<evidence type="ECO:0000256" key="5">
    <source>
        <dbReference type="ARBA" id="ARBA00022553"/>
    </source>
</evidence>
<keyword evidence="10" id="KW-0902">Two-component regulatory system</keyword>
<keyword evidence="11 12" id="KW-0472">Membrane</keyword>
<feature type="transmembrane region" description="Helical" evidence="12">
    <location>
        <begin position="20"/>
        <end position="39"/>
    </location>
</feature>
<dbReference type="InterPro" id="IPR005467">
    <property type="entry name" value="His_kinase_dom"/>
</dbReference>
<evidence type="ECO:0000256" key="7">
    <source>
        <dbReference type="ARBA" id="ARBA00022692"/>
    </source>
</evidence>
<evidence type="ECO:0000256" key="1">
    <source>
        <dbReference type="ARBA" id="ARBA00000085"/>
    </source>
</evidence>
<dbReference type="PRINTS" id="PR00344">
    <property type="entry name" value="BCTRLSENSOR"/>
</dbReference>
<dbReference type="CDD" id="cd00082">
    <property type="entry name" value="HisKA"/>
    <property type="match status" value="1"/>
</dbReference>
<dbReference type="PROSITE" id="PS50885">
    <property type="entry name" value="HAMP"/>
    <property type="match status" value="1"/>
</dbReference>
<feature type="transmembrane region" description="Helical" evidence="12">
    <location>
        <begin position="174"/>
        <end position="196"/>
    </location>
</feature>
<comment type="subcellular location">
    <subcellularLocation>
        <location evidence="2">Cell membrane</location>
        <topology evidence="2">Multi-pass membrane protein</topology>
    </subcellularLocation>
</comment>
<dbReference type="InterPro" id="IPR050736">
    <property type="entry name" value="Sensor_HK_Regulatory"/>
</dbReference>
<dbReference type="SMART" id="SM00388">
    <property type="entry name" value="HisKA"/>
    <property type="match status" value="1"/>
</dbReference>
<comment type="catalytic activity">
    <reaction evidence="1">
        <text>ATP + protein L-histidine = ADP + protein N-phospho-L-histidine.</text>
        <dbReference type="EC" id="2.7.13.3"/>
    </reaction>
</comment>
<dbReference type="PROSITE" id="PS50109">
    <property type="entry name" value="HIS_KIN"/>
    <property type="match status" value="1"/>
</dbReference>
<dbReference type="Gene3D" id="3.30.565.10">
    <property type="entry name" value="Histidine kinase-like ATPase, C-terminal domain"/>
    <property type="match status" value="1"/>
</dbReference>
<dbReference type="CDD" id="cd06225">
    <property type="entry name" value="HAMP"/>
    <property type="match status" value="1"/>
</dbReference>
<dbReference type="InterPro" id="IPR003660">
    <property type="entry name" value="HAMP_dom"/>
</dbReference>
<evidence type="ECO:0000313" key="16">
    <source>
        <dbReference type="Proteomes" id="UP000185860"/>
    </source>
</evidence>
<dbReference type="GO" id="GO:0005886">
    <property type="term" value="C:plasma membrane"/>
    <property type="evidence" value="ECO:0007669"/>
    <property type="project" value="UniProtKB-SubCell"/>
</dbReference>
<dbReference type="OrthoDB" id="9813151at2"/>
<proteinExistence type="predicted"/>
<dbReference type="EMBL" id="MRCE01000011">
    <property type="protein sequence ID" value="OKH37630.1"/>
    <property type="molecule type" value="Genomic_DNA"/>
</dbReference>
<accession>A0A1U7IK88</accession>
<organism evidence="15 16">
    <name type="scientific">[Phormidium ambiguum] IAM M-71</name>
    <dbReference type="NCBI Taxonomy" id="454136"/>
    <lineage>
        <taxon>Bacteria</taxon>
        <taxon>Bacillati</taxon>
        <taxon>Cyanobacteriota</taxon>
        <taxon>Cyanophyceae</taxon>
        <taxon>Oscillatoriophycideae</taxon>
        <taxon>Aerosakkonematales</taxon>
        <taxon>Aerosakkonemataceae</taxon>
        <taxon>Floridanema</taxon>
    </lineage>
</organism>
<dbReference type="AlphaFoldDB" id="A0A1U7IK88"/>
<feature type="domain" description="HAMP" evidence="14">
    <location>
        <begin position="198"/>
        <end position="250"/>
    </location>
</feature>
<dbReference type="GO" id="GO:0000155">
    <property type="term" value="F:phosphorelay sensor kinase activity"/>
    <property type="evidence" value="ECO:0007669"/>
    <property type="project" value="InterPro"/>
</dbReference>
<dbReference type="Pfam" id="PF00512">
    <property type="entry name" value="HisKA"/>
    <property type="match status" value="1"/>
</dbReference>
<dbReference type="EC" id="2.7.13.3" evidence="3"/>
<feature type="domain" description="Histidine kinase" evidence="13">
    <location>
        <begin position="258"/>
        <end position="472"/>
    </location>
</feature>
<evidence type="ECO:0000256" key="12">
    <source>
        <dbReference type="SAM" id="Phobius"/>
    </source>
</evidence>
<evidence type="ECO:0000256" key="9">
    <source>
        <dbReference type="ARBA" id="ARBA00022989"/>
    </source>
</evidence>
<comment type="caution">
    <text evidence="15">The sequence shown here is derived from an EMBL/GenBank/DDBJ whole genome shotgun (WGS) entry which is preliminary data.</text>
</comment>
<keyword evidence="7 12" id="KW-0812">Transmembrane</keyword>
<dbReference type="InterPro" id="IPR036097">
    <property type="entry name" value="HisK_dim/P_sf"/>
</dbReference>
<evidence type="ECO:0000313" key="15">
    <source>
        <dbReference type="EMBL" id="OKH37630.1"/>
    </source>
</evidence>
<dbReference type="PANTHER" id="PTHR43711:SF1">
    <property type="entry name" value="HISTIDINE KINASE 1"/>
    <property type="match status" value="1"/>
</dbReference>
<keyword evidence="9 12" id="KW-1133">Transmembrane helix</keyword>
<keyword evidence="6" id="KW-0808">Transferase</keyword>
<dbReference type="FunFam" id="1.10.287.130:FF:000001">
    <property type="entry name" value="Two-component sensor histidine kinase"/>
    <property type="match status" value="1"/>
</dbReference>
<dbReference type="InterPro" id="IPR029151">
    <property type="entry name" value="Sensor-like_sf"/>
</dbReference>
<evidence type="ECO:0000259" key="14">
    <source>
        <dbReference type="PROSITE" id="PS50885"/>
    </source>
</evidence>
<keyword evidence="4" id="KW-1003">Cell membrane</keyword>